<keyword evidence="6" id="KW-1185">Reference proteome</keyword>
<evidence type="ECO:0000256" key="2">
    <source>
        <dbReference type="ARBA" id="ARBA00022692"/>
    </source>
</evidence>
<keyword evidence="4" id="KW-0472">Membrane</keyword>
<organism evidence="5 6">
    <name type="scientific">Ensete ventricosum</name>
    <name type="common">Abyssinian banana</name>
    <name type="synonym">Musa ensete</name>
    <dbReference type="NCBI Taxonomy" id="4639"/>
    <lineage>
        <taxon>Eukaryota</taxon>
        <taxon>Viridiplantae</taxon>
        <taxon>Streptophyta</taxon>
        <taxon>Embryophyta</taxon>
        <taxon>Tracheophyta</taxon>
        <taxon>Spermatophyta</taxon>
        <taxon>Magnoliopsida</taxon>
        <taxon>Liliopsida</taxon>
        <taxon>Zingiberales</taxon>
        <taxon>Musaceae</taxon>
        <taxon>Ensete</taxon>
    </lineage>
</organism>
<evidence type="ECO:0000256" key="4">
    <source>
        <dbReference type="ARBA" id="ARBA00023136"/>
    </source>
</evidence>
<evidence type="ECO:0000313" key="6">
    <source>
        <dbReference type="Proteomes" id="UP001222027"/>
    </source>
</evidence>
<reference evidence="5 6" key="1">
    <citation type="submission" date="2022-12" db="EMBL/GenBank/DDBJ databases">
        <title>Chromosome-scale assembly of the Ensete ventricosum genome.</title>
        <authorList>
            <person name="Dussert Y."/>
            <person name="Stocks J."/>
            <person name="Wendawek A."/>
            <person name="Woldeyes F."/>
            <person name="Nichols R.A."/>
            <person name="Borrell J.S."/>
        </authorList>
    </citation>
    <scope>NUCLEOTIDE SEQUENCE [LARGE SCALE GENOMIC DNA]</scope>
    <source>
        <strain evidence="6">cv. Maze</strain>
        <tissue evidence="5">Seeds</tissue>
    </source>
</reference>
<name>A0AAV8QC89_ENSVE</name>
<keyword evidence="3" id="KW-1133">Transmembrane helix</keyword>
<evidence type="ECO:0000256" key="1">
    <source>
        <dbReference type="ARBA" id="ARBA00004141"/>
    </source>
</evidence>
<accession>A0AAV8QC89</accession>
<dbReference type="PANTHER" id="PTHR14110:SF10">
    <property type="entry name" value="OS04G0376100 PROTEIN"/>
    <property type="match status" value="1"/>
</dbReference>
<gene>
    <name evidence="5" type="ORF">OPV22_019539</name>
</gene>
<dbReference type="InterPro" id="IPR039175">
    <property type="entry name" value="TIM22"/>
</dbReference>
<proteinExistence type="predicted"/>
<comment type="subcellular location">
    <subcellularLocation>
        <location evidence="1">Membrane</location>
        <topology evidence="1">Multi-pass membrane protein</topology>
    </subcellularLocation>
</comment>
<evidence type="ECO:0000256" key="3">
    <source>
        <dbReference type="ARBA" id="ARBA00022989"/>
    </source>
</evidence>
<dbReference type="PANTHER" id="PTHR14110">
    <property type="entry name" value="MITOCHONDRIAL IMPORT INNER MEMBRANE TRANSLOCASE SUBUNIT TIM22"/>
    <property type="match status" value="1"/>
</dbReference>
<dbReference type="GO" id="GO:0045039">
    <property type="term" value="P:protein insertion into mitochondrial inner membrane"/>
    <property type="evidence" value="ECO:0007669"/>
    <property type="project" value="InterPro"/>
</dbReference>
<evidence type="ECO:0000313" key="5">
    <source>
        <dbReference type="EMBL" id="KAJ8475812.1"/>
    </source>
</evidence>
<comment type="caution">
    <text evidence="5">The sequence shown here is derived from an EMBL/GenBank/DDBJ whole genome shotgun (WGS) entry which is preliminary data.</text>
</comment>
<dbReference type="EMBL" id="JAQQAF010000006">
    <property type="protein sequence ID" value="KAJ8475812.1"/>
    <property type="molecule type" value="Genomic_DNA"/>
</dbReference>
<dbReference type="GO" id="GO:0042721">
    <property type="term" value="C:TIM22 mitochondrial import inner membrane insertion complex"/>
    <property type="evidence" value="ECO:0007669"/>
    <property type="project" value="InterPro"/>
</dbReference>
<dbReference type="GO" id="GO:0030943">
    <property type="term" value="F:mitochondrion targeting sequence binding"/>
    <property type="evidence" value="ECO:0007669"/>
    <property type="project" value="TreeGrafter"/>
</dbReference>
<dbReference type="Proteomes" id="UP001222027">
    <property type="component" value="Unassembled WGS sequence"/>
</dbReference>
<sequence length="237" mass="25203">MWDPRGWALERESGVEADGLLALASLACGGNAGDVVGREGHGRARQPTFGRLEGRIIVPTLLAGVVGGGAGLVSKHRKVLGTGTIAATYAANLAIVTGCYCGAWEIARDARFSEPDDLFNSVIGGIASGALLGRLQGGQLGAAKYAISFAAAGTALDFTTIQLRPHFQSFKNTLTRIKNGNSSWSFPEWSPMQVLDEEALAAKRAREQQLYARRTFGSKDNTKAILKDNNQLKPAWS</sequence>
<protein>
    <submittedName>
        <fullName evidence="5">Uncharacterized protein</fullName>
    </submittedName>
</protein>
<dbReference type="AlphaFoldDB" id="A0AAV8QC89"/>
<keyword evidence="2" id="KW-0812">Transmembrane</keyword>
<dbReference type="GO" id="GO:0008320">
    <property type="term" value="F:protein transmembrane transporter activity"/>
    <property type="evidence" value="ECO:0007669"/>
    <property type="project" value="TreeGrafter"/>
</dbReference>